<dbReference type="RefSeq" id="XP_067921585.1">
    <property type="nucleotide sequence ID" value="XM_068066437.1"/>
</dbReference>
<protein>
    <submittedName>
        <fullName evidence="1">Uncharacterized protein</fullName>
    </submittedName>
</protein>
<evidence type="ECO:0000313" key="2">
    <source>
        <dbReference type="Proteomes" id="UP000221165"/>
    </source>
</evidence>
<dbReference type="Proteomes" id="UP000221165">
    <property type="component" value="Unassembled WGS sequence"/>
</dbReference>
<gene>
    <name evidence="1" type="ORF">CSUI_006273</name>
</gene>
<evidence type="ECO:0000313" key="1">
    <source>
        <dbReference type="EMBL" id="PHJ19893.1"/>
    </source>
</evidence>
<organism evidence="1 2">
    <name type="scientific">Cystoisospora suis</name>
    <dbReference type="NCBI Taxonomy" id="483139"/>
    <lineage>
        <taxon>Eukaryota</taxon>
        <taxon>Sar</taxon>
        <taxon>Alveolata</taxon>
        <taxon>Apicomplexa</taxon>
        <taxon>Conoidasida</taxon>
        <taxon>Coccidia</taxon>
        <taxon>Eucoccidiorida</taxon>
        <taxon>Eimeriorina</taxon>
        <taxon>Sarcocystidae</taxon>
        <taxon>Cystoisospora</taxon>
    </lineage>
</organism>
<accession>A0A2C6KUY9</accession>
<dbReference type="AlphaFoldDB" id="A0A2C6KUY9"/>
<proteinExistence type="predicted"/>
<dbReference type="EMBL" id="MIGC01003135">
    <property type="protein sequence ID" value="PHJ19893.1"/>
    <property type="molecule type" value="Genomic_DNA"/>
</dbReference>
<reference evidence="1 2" key="1">
    <citation type="journal article" date="2017" name="Int. J. Parasitol.">
        <title>The genome of the protozoan parasite Cystoisospora suis and a reverse vaccinology approach to identify vaccine candidates.</title>
        <authorList>
            <person name="Palmieri N."/>
            <person name="Shrestha A."/>
            <person name="Ruttkowski B."/>
            <person name="Beck T."/>
            <person name="Vogl C."/>
            <person name="Tomley F."/>
            <person name="Blake D.P."/>
            <person name="Joachim A."/>
        </authorList>
    </citation>
    <scope>NUCLEOTIDE SEQUENCE [LARGE SCALE GENOMIC DNA]</scope>
    <source>
        <strain evidence="1 2">Wien I</strain>
    </source>
</reference>
<keyword evidence="2" id="KW-1185">Reference proteome</keyword>
<name>A0A2C6KUY9_9APIC</name>
<dbReference type="GeneID" id="94429648"/>
<comment type="caution">
    <text evidence="1">The sequence shown here is derived from an EMBL/GenBank/DDBJ whole genome shotgun (WGS) entry which is preliminary data.</text>
</comment>
<sequence>MSELCEVLPSFFPAKTNCGSRRHMYTSTYEQTCRKTERGSRNILSRQTNGRPENQEAFSTIFVCIFSLTRGSPDWCLAAEDVSYLQSAVHVWIPVKTSGHSRQ</sequence>
<dbReference type="VEuPathDB" id="ToxoDB:CSUI_006273"/>